<keyword evidence="14 26" id="KW-1133">Transmembrane helix</keyword>
<feature type="compositionally biased region" description="Polar residues" evidence="25">
    <location>
        <begin position="374"/>
        <end position="383"/>
    </location>
</feature>
<dbReference type="Pfam" id="PF00069">
    <property type="entry name" value="Pkinase"/>
    <property type="match status" value="2"/>
</dbReference>
<dbReference type="Gene3D" id="3.40.50.2300">
    <property type="match status" value="3"/>
</dbReference>
<feature type="region of interest" description="Disordered" evidence="25">
    <location>
        <begin position="374"/>
        <end position="398"/>
    </location>
</feature>
<keyword evidence="9 24" id="KW-0547">Nucleotide-binding</keyword>
<feature type="region of interest" description="Disordered" evidence="25">
    <location>
        <begin position="288"/>
        <end position="313"/>
    </location>
</feature>
<evidence type="ECO:0000256" key="12">
    <source>
        <dbReference type="ARBA" id="ARBA00022867"/>
    </source>
</evidence>
<evidence type="ECO:0000256" key="11">
    <source>
        <dbReference type="ARBA" id="ARBA00022840"/>
    </source>
</evidence>
<dbReference type="SUPFAM" id="SSF53335">
    <property type="entry name" value="S-adenosyl-L-methionine-dependent methyltransferases"/>
    <property type="match status" value="1"/>
</dbReference>
<dbReference type="PROSITE" id="PS00107">
    <property type="entry name" value="PROTEIN_KINASE_ATP"/>
    <property type="match status" value="1"/>
</dbReference>
<dbReference type="SUPFAM" id="SSF53822">
    <property type="entry name" value="Periplasmic binding protein-like I"/>
    <property type="match status" value="1"/>
</dbReference>
<feature type="domain" description="Protein kinase" evidence="27">
    <location>
        <begin position="82"/>
        <end position="573"/>
    </location>
</feature>
<comment type="catalytic activity">
    <reaction evidence="22">
        <text>L-seryl-[protein] + ATP = O-phospho-L-seryl-[protein] + ADP + H(+)</text>
        <dbReference type="Rhea" id="RHEA:17989"/>
        <dbReference type="Rhea" id="RHEA-COMP:9863"/>
        <dbReference type="Rhea" id="RHEA-COMP:11604"/>
        <dbReference type="ChEBI" id="CHEBI:15378"/>
        <dbReference type="ChEBI" id="CHEBI:29999"/>
        <dbReference type="ChEBI" id="CHEBI:30616"/>
        <dbReference type="ChEBI" id="CHEBI:83421"/>
        <dbReference type="ChEBI" id="CHEBI:456216"/>
        <dbReference type="EC" id="2.7.11.1"/>
    </reaction>
</comment>
<dbReference type="PROSITE" id="PS50011">
    <property type="entry name" value="PROTEIN_KINASE_DOM"/>
    <property type="match status" value="1"/>
</dbReference>
<dbReference type="GO" id="GO:0006584">
    <property type="term" value="P:catecholamine metabolic process"/>
    <property type="evidence" value="ECO:0007669"/>
    <property type="project" value="UniProtKB-KW"/>
</dbReference>
<protein>
    <submittedName>
        <fullName evidence="29">Uncharacterized protein</fullName>
    </submittedName>
</protein>
<keyword evidence="18" id="KW-0325">Glycoprotein</keyword>
<dbReference type="InterPro" id="IPR038550">
    <property type="entry name" value="GPCR_3_9-Cys_sf"/>
</dbReference>
<dbReference type="PROSITE" id="PS00979">
    <property type="entry name" value="G_PROTEIN_RECEP_F3_1"/>
    <property type="match status" value="1"/>
</dbReference>
<feature type="transmembrane region" description="Helical" evidence="26">
    <location>
        <begin position="1460"/>
        <end position="1486"/>
    </location>
</feature>
<evidence type="ECO:0000256" key="7">
    <source>
        <dbReference type="ARBA" id="ARBA00022691"/>
    </source>
</evidence>
<evidence type="ECO:0000256" key="10">
    <source>
        <dbReference type="ARBA" id="ARBA00022777"/>
    </source>
</evidence>
<dbReference type="FunFam" id="1.10.510.10:FF:000275">
    <property type="entry name" value="SRSF protein kinase 2 isoform X3"/>
    <property type="match status" value="1"/>
</dbReference>
<dbReference type="GO" id="GO:0032259">
    <property type="term" value="P:methylation"/>
    <property type="evidence" value="ECO:0007669"/>
    <property type="project" value="UniProtKB-KW"/>
</dbReference>
<dbReference type="Pfam" id="PF07562">
    <property type="entry name" value="NCD3G"/>
    <property type="match status" value="1"/>
</dbReference>
<dbReference type="CDD" id="cd02440">
    <property type="entry name" value="AdoMet_MTases"/>
    <property type="match status" value="1"/>
</dbReference>
<dbReference type="InterPro" id="IPR008271">
    <property type="entry name" value="Ser/Thr_kinase_AS"/>
</dbReference>
<evidence type="ECO:0000256" key="22">
    <source>
        <dbReference type="ARBA" id="ARBA00048679"/>
    </source>
</evidence>
<feature type="non-terminal residue" evidence="29">
    <location>
        <position position="1773"/>
    </location>
</feature>
<dbReference type="InterPro" id="IPR017979">
    <property type="entry name" value="GPCR_3_CS"/>
</dbReference>
<evidence type="ECO:0000256" key="15">
    <source>
        <dbReference type="ARBA" id="ARBA00023040"/>
    </source>
</evidence>
<dbReference type="InterPro" id="IPR011009">
    <property type="entry name" value="Kinase-like_dom_sf"/>
</dbReference>
<dbReference type="Gene3D" id="1.10.510.10">
    <property type="entry name" value="Transferase(Phosphotransferase) domain 1"/>
    <property type="match status" value="2"/>
</dbReference>
<keyword evidence="13" id="KW-0128">Catecholamine metabolism</keyword>
<evidence type="ECO:0000256" key="24">
    <source>
        <dbReference type="PROSITE-ProRule" id="PRU10141"/>
    </source>
</evidence>
<evidence type="ECO:0000313" key="30">
    <source>
        <dbReference type="Proteomes" id="UP000327493"/>
    </source>
</evidence>
<dbReference type="EMBL" id="VOFY01000004">
    <property type="protein sequence ID" value="KAA8593488.1"/>
    <property type="molecule type" value="Genomic_DNA"/>
</dbReference>
<keyword evidence="11 24" id="KW-0067">ATP-binding</keyword>
<keyword evidence="15" id="KW-0297">G-protein coupled receptor</keyword>
<dbReference type="GO" id="GO:0004930">
    <property type="term" value="F:G protein-coupled receptor activity"/>
    <property type="evidence" value="ECO:0007669"/>
    <property type="project" value="UniProtKB-KW"/>
</dbReference>
<dbReference type="InterPro" id="IPR029063">
    <property type="entry name" value="SAM-dependent_MTases_sf"/>
</dbReference>
<dbReference type="InterPro" id="IPR001828">
    <property type="entry name" value="ANF_lig-bd_rcpt"/>
</dbReference>
<dbReference type="Gene3D" id="3.40.50.150">
    <property type="entry name" value="Vaccinia Virus protein VP39"/>
    <property type="match status" value="1"/>
</dbReference>
<keyword evidence="30" id="KW-1185">Reference proteome</keyword>
<keyword evidence="10" id="KW-0418">Kinase</keyword>
<evidence type="ECO:0000256" key="6">
    <source>
        <dbReference type="ARBA" id="ARBA00022679"/>
    </source>
</evidence>
<keyword evidence="12" id="KW-0531">Neurotransmitter degradation</keyword>
<dbReference type="GO" id="GO:0016206">
    <property type="term" value="F:catechol O-methyltransferase activity"/>
    <property type="evidence" value="ECO:0007669"/>
    <property type="project" value="UniProtKB-EC"/>
</dbReference>
<evidence type="ECO:0000256" key="18">
    <source>
        <dbReference type="ARBA" id="ARBA00023180"/>
    </source>
</evidence>
<comment type="similarity">
    <text evidence="2">Belongs to the G-protein coupled receptor 3 family.</text>
</comment>
<feature type="transmembrane region" description="Helical" evidence="26">
    <location>
        <begin position="1624"/>
        <end position="1645"/>
    </location>
</feature>
<dbReference type="FunFam" id="3.30.200.20:FF:000163">
    <property type="entry name" value="SRSF protein kinase 2 isoform X1"/>
    <property type="match status" value="1"/>
</dbReference>
<dbReference type="PROSITE" id="PS00980">
    <property type="entry name" value="G_PROTEIN_RECEP_F3_2"/>
    <property type="match status" value="1"/>
</dbReference>
<comment type="similarity">
    <text evidence="20">Belongs to the class I-like SAM-binding methyltransferase superfamily. Cation-dependent O-methyltransferase family.</text>
</comment>
<feature type="domain" description="G-protein coupled receptors family 3 profile" evidence="28">
    <location>
        <begin position="1460"/>
        <end position="1746"/>
    </location>
</feature>
<evidence type="ECO:0000256" key="8">
    <source>
        <dbReference type="ARBA" id="ARBA00022692"/>
    </source>
</evidence>
<comment type="catalytic activity">
    <reaction evidence="21">
        <text>L-threonyl-[protein] + ATP = O-phospho-L-threonyl-[protein] + ADP + H(+)</text>
        <dbReference type="Rhea" id="RHEA:46608"/>
        <dbReference type="Rhea" id="RHEA-COMP:11060"/>
        <dbReference type="Rhea" id="RHEA-COMP:11605"/>
        <dbReference type="ChEBI" id="CHEBI:15378"/>
        <dbReference type="ChEBI" id="CHEBI:30013"/>
        <dbReference type="ChEBI" id="CHEBI:30616"/>
        <dbReference type="ChEBI" id="CHEBI:61977"/>
        <dbReference type="ChEBI" id="CHEBI:456216"/>
        <dbReference type="EC" id="2.7.11.1"/>
    </reaction>
</comment>
<feature type="compositionally biased region" description="Basic and acidic residues" evidence="25">
    <location>
        <begin position="293"/>
        <end position="303"/>
    </location>
</feature>
<dbReference type="PANTHER" id="PTHR24060">
    <property type="entry name" value="METABOTROPIC GLUTAMATE RECEPTOR"/>
    <property type="match status" value="1"/>
</dbReference>
<dbReference type="Pfam" id="PF01596">
    <property type="entry name" value="Methyltransf_3"/>
    <property type="match status" value="1"/>
</dbReference>
<keyword evidence="7" id="KW-0949">S-adenosyl-L-methionine</keyword>
<evidence type="ECO:0000256" key="1">
    <source>
        <dbReference type="ARBA" id="ARBA00004651"/>
    </source>
</evidence>
<sequence>MSSSYAAAISALLSASSSNPPAGSPKPSPTPSKPVHSPPAVQIHRHSPEPLGSCDEQQENPADYGIGGYYPVEIEEIFVDRYQVVKKLGWGHFSTVWLCWDMVQGRFVALKVVKSAQTFTETALDEIKLLKCVRDSDPKDPKRENIVHLIDDFRITGVNGEHVCMVLEVLGHQLLRWIIKSNYTGLPLPCVKSILRQVLQGLDYLHSKCKIIHTDIKPENILLRVDEVYIQNLAANTKLWQLPVSSAFPSSTVNRNTREKQSLSNLLGKLTGVFHTLGEWSSKVSRSPIKQLTRKDRSRRGQERASNYNQKDTLHVSFSDVTAPPCTRSSTCHSNPTLRRQTLLLEDGLGLAPHSQKDSIGSWPDLNTDAPVSGSRSVLLHQTSSPSSHHRISDSSALLDPLNPQNADKILIKIADLGNACWVHKHFTEDIQTCQYRSVEVLIGADYDTPADIWSTACMAFELATGDYLFDPQSGATFSREEDHIAHIIELLGSLPSQFALSGRNSKRYFNRKGQLRHISKLKPWSLFEILLDKYEWRQEEAMQFSSFLLTMLELLPEERATAAHLDLAAAAAAAAAAAHNENRSSNSIVHCIVNTHLISLAQKDRMWLTVLYSCTSGAALLYALYRWVIPAAVQYHGGLALFWHDVVVERMLDTLTQSTRPQRMLDAVKENATRGDPRSVVKAIDNFCRNKEWAMNVGDEKGCILDSVVSEVNPATVLELGTYCGYSTVRIASLLPPHAKLITLEFNPDFAAIARQVIAWAGLEDKVQLVVGASGDWIPKMKEEFGVKTFDLVFLDHWKNSYLPDTKLIEASSHWSLECSLLRKGSVLLADNVICPGAPDYLEFVRSSPRYKSQYFKSHLEYTKVEDGLEKSVFLGYVDRCVKRECVSLACVKGRGSGLVLSVPLLVIIMTSEARLSHWCCWFSSPFTYQTWLQLMWVLLVGISPGSWAQQGTQPQSIKIEGDITLGGLFPVHSRGPAGLPCGEIKREKGVHRLEAMLYALDQINSDPDLLPNITLGARILDTCSRDTYALEQSLTFVQALIQKDNSDVRCSNGEPPIIPKPERVVGVIGASGSSVSIMVANVLRLFSIPQISYASTAPELSDKSRYEFFSRVVPPDSYQAQAMVDIVKAMGWNYVSTLASEGNYGESGVDAFLQISREAGLRVLQSAKKANLTGHFLFVGSDSWGAKNSPIEDQEDVAEGAVTILPKRASIDGFDQYFTSRSLENNRRNIWFAEFWEDDFKCKLTRPGIKYELGRRKCTGEERISQDSQYEQEGKVQFVIDAVYAMAHALHSMHLDLCPGYMGVCEKMDPVEGQMLLQYIHSVNFNGSAGTGVMFNENGDAPGRYDIFQYQLSNVSNPGYKVIGQWTNHLRLNPEEMQWSGGGRNIPDSVCSFPCEPGERKKMVKGVPCCWHCELCDGYQYLLDEFSCDMCPFDMRPFKNRTGCRITPIVKLEWSSPWAIIPVFLAILGILATTGVIVTFIRFNDTPIVRASGRELSYVLLTGIFLIYLITFLMIAEPSVAVCAFRRLLLGLGMSISYSAMLTKTNRIYRIFEQGKKSVTPPKFISPTSQLIITFILISVQLLGVFIWFGVMPPHTIIDYEEQKPPNPEFARGVLKCDMSDLSLILCLSYSIVLMITCTVYAVKSRGVPETFNEAKPIGFTMSLCSPQAKHMNAITTAPLTNGEVTETDEKHDRDDKRNYTVWTSALSMSLSATVSLGMLYIPKVYVIIFHPEQNVQKRKRSFKAVVRAATVSTHLSQKSNGESKIVPDRS</sequence>
<dbReference type="PROSITE" id="PS00981">
    <property type="entry name" value="G_PROTEIN_RECEP_F3_3"/>
    <property type="match status" value="1"/>
</dbReference>
<dbReference type="FunFam" id="3.40.50.2300:FF:000196">
    <property type="entry name" value="Glutamate metabotropic receptor 7"/>
    <property type="match status" value="1"/>
</dbReference>
<accession>A0A5J5DJP3</accession>
<keyword evidence="8 26" id="KW-0812">Transmembrane</keyword>
<feature type="transmembrane region" description="Helical" evidence="26">
    <location>
        <begin position="1572"/>
        <end position="1593"/>
    </location>
</feature>
<proteinExistence type="inferred from homology"/>
<evidence type="ECO:0000256" key="3">
    <source>
        <dbReference type="ARBA" id="ARBA00022475"/>
    </source>
</evidence>
<dbReference type="InterPro" id="IPR050726">
    <property type="entry name" value="mGluR"/>
</dbReference>
<keyword evidence="16 26" id="KW-0472">Membrane</keyword>
<keyword evidence="3" id="KW-1003">Cell membrane</keyword>
<dbReference type="PRINTS" id="PR00248">
    <property type="entry name" value="GPCRMGR"/>
</dbReference>
<evidence type="ECO:0000256" key="26">
    <source>
        <dbReference type="SAM" id="Phobius"/>
    </source>
</evidence>
<dbReference type="SUPFAM" id="SSF56112">
    <property type="entry name" value="Protein kinase-like (PK-like)"/>
    <property type="match status" value="1"/>
</dbReference>
<dbReference type="PROSITE" id="PS51682">
    <property type="entry name" value="SAM_OMT_I"/>
    <property type="match status" value="1"/>
</dbReference>
<dbReference type="Pfam" id="PF01094">
    <property type="entry name" value="ANF_receptor"/>
    <property type="match status" value="1"/>
</dbReference>
<dbReference type="GO" id="GO:0106310">
    <property type="term" value="F:protein serine kinase activity"/>
    <property type="evidence" value="ECO:0007669"/>
    <property type="project" value="RHEA"/>
</dbReference>
<evidence type="ECO:0000256" key="20">
    <source>
        <dbReference type="ARBA" id="ARBA00023453"/>
    </source>
</evidence>
<dbReference type="InterPro" id="IPR028082">
    <property type="entry name" value="Peripla_BP_I"/>
</dbReference>
<evidence type="ECO:0000256" key="2">
    <source>
        <dbReference type="ARBA" id="ARBA00007242"/>
    </source>
</evidence>
<dbReference type="GO" id="GO:0005886">
    <property type="term" value="C:plasma membrane"/>
    <property type="evidence" value="ECO:0007669"/>
    <property type="project" value="UniProtKB-SubCell"/>
</dbReference>
<evidence type="ECO:0000259" key="28">
    <source>
        <dbReference type="PROSITE" id="PS50259"/>
    </source>
</evidence>
<dbReference type="InterPro" id="IPR017441">
    <property type="entry name" value="Protein_kinase_ATP_BS"/>
</dbReference>
<feature type="binding site" evidence="24">
    <location>
        <position position="111"/>
    </location>
    <ligand>
        <name>ATP</name>
        <dbReference type="ChEBI" id="CHEBI:30616"/>
    </ligand>
</feature>
<dbReference type="Gene3D" id="2.10.50.30">
    <property type="entry name" value="GPCR, family 3, nine cysteines domain"/>
    <property type="match status" value="1"/>
</dbReference>
<dbReference type="InterPro" id="IPR000719">
    <property type="entry name" value="Prot_kinase_dom"/>
</dbReference>
<evidence type="ECO:0000256" key="4">
    <source>
        <dbReference type="ARBA" id="ARBA00022527"/>
    </source>
</evidence>
<keyword evidence="6" id="KW-0808">Transferase</keyword>
<evidence type="ECO:0000256" key="9">
    <source>
        <dbReference type="ARBA" id="ARBA00022741"/>
    </source>
</evidence>
<dbReference type="InterPro" id="IPR011500">
    <property type="entry name" value="GPCR_3_9-Cys_dom"/>
</dbReference>
<name>A0A5J5DJP3_9PERO</name>
<dbReference type="FunFam" id="1.10.510.10:FF:001037">
    <property type="entry name" value="SRSF protein kinase 2"/>
    <property type="match status" value="1"/>
</dbReference>
<keyword evidence="4" id="KW-0723">Serine/threonine-protein kinase</keyword>
<evidence type="ECO:0000256" key="23">
    <source>
        <dbReference type="ARBA" id="ARBA00051279"/>
    </source>
</evidence>
<evidence type="ECO:0000256" key="14">
    <source>
        <dbReference type="ARBA" id="ARBA00022989"/>
    </source>
</evidence>
<gene>
    <name evidence="29" type="ORF">FQN60_009604</name>
</gene>
<organism evidence="29 30">
    <name type="scientific">Etheostoma spectabile</name>
    <name type="common">orangethroat darter</name>
    <dbReference type="NCBI Taxonomy" id="54343"/>
    <lineage>
        <taxon>Eukaryota</taxon>
        <taxon>Metazoa</taxon>
        <taxon>Chordata</taxon>
        <taxon>Craniata</taxon>
        <taxon>Vertebrata</taxon>
        <taxon>Euteleostomi</taxon>
        <taxon>Actinopterygii</taxon>
        <taxon>Neopterygii</taxon>
        <taxon>Teleostei</taxon>
        <taxon>Neoteleostei</taxon>
        <taxon>Acanthomorphata</taxon>
        <taxon>Eupercaria</taxon>
        <taxon>Perciformes</taxon>
        <taxon>Percoidei</taxon>
        <taxon>Percidae</taxon>
        <taxon>Etheostomatinae</taxon>
        <taxon>Etheostoma</taxon>
    </lineage>
</organism>
<evidence type="ECO:0000259" key="27">
    <source>
        <dbReference type="PROSITE" id="PS50011"/>
    </source>
</evidence>
<dbReference type="Pfam" id="PF00003">
    <property type="entry name" value="7tm_3"/>
    <property type="match status" value="1"/>
</dbReference>
<keyword evidence="5" id="KW-0489">Methyltransferase</keyword>
<feature type="region of interest" description="Disordered" evidence="25">
    <location>
        <begin position="15"/>
        <end position="58"/>
    </location>
</feature>
<dbReference type="GO" id="GO:0004674">
    <property type="term" value="F:protein serine/threonine kinase activity"/>
    <property type="evidence" value="ECO:0007669"/>
    <property type="project" value="UniProtKB-KW"/>
</dbReference>
<dbReference type="PROSITE" id="PS50259">
    <property type="entry name" value="G_PROTEIN_RECEP_F3_4"/>
    <property type="match status" value="1"/>
</dbReference>
<feature type="compositionally biased region" description="Pro residues" evidence="25">
    <location>
        <begin position="22"/>
        <end position="32"/>
    </location>
</feature>
<dbReference type="PROSITE" id="PS00108">
    <property type="entry name" value="PROTEIN_KINASE_ST"/>
    <property type="match status" value="1"/>
</dbReference>
<evidence type="ECO:0000256" key="21">
    <source>
        <dbReference type="ARBA" id="ARBA00047899"/>
    </source>
</evidence>
<reference evidence="29 30" key="1">
    <citation type="submission" date="2019-08" db="EMBL/GenBank/DDBJ databases">
        <title>A chromosome-level genome assembly, high-density linkage maps, and genome scans reveal the genomic architecture of hybrid incompatibilities underlying speciation via character displacement in darters (Percidae: Etheostominae).</title>
        <authorList>
            <person name="Moran R.L."/>
            <person name="Catchen J.M."/>
            <person name="Fuller R.C."/>
        </authorList>
    </citation>
    <scope>NUCLEOTIDE SEQUENCE [LARGE SCALE GENOMIC DNA]</scope>
    <source>
        <strain evidence="29">EspeVRDwgs_2016</strain>
        <tissue evidence="29">Muscle</tissue>
    </source>
</reference>
<feature type="transmembrane region" description="Helical" evidence="26">
    <location>
        <begin position="1702"/>
        <end position="1724"/>
    </location>
</feature>
<dbReference type="SMART" id="SM00220">
    <property type="entry name" value="S_TKc"/>
    <property type="match status" value="1"/>
</dbReference>
<dbReference type="CDD" id="cd06376">
    <property type="entry name" value="PBP1_mGluR_groupIII"/>
    <property type="match status" value="1"/>
</dbReference>
<evidence type="ECO:0000256" key="25">
    <source>
        <dbReference type="SAM" id="MobiDB-lite"/>
    </source>
</evidence>
<evidence type="ECO:0000256" key="5">
    <source>
        <dbReference type="ARBA" id="ARBA00022603"/>
    </source>
</evidence>
<keyword evidence="17" id="KW-0675">Receptor</keyword>
<dbReference type="Gene3D" id="3.30.200.20">
    <property type="entry name" value="Phosphorylase Kinase, domain 1"/>
    <property type="match status" value="1"/>
</dbReference>
<dbReference type="InterPro" id="IPR017978">
    <property type="entry name" value="GPCR_3_C"/>
</dbReference>
<dbReference type="FunFam" id="3.40.50.2300:FF:000176">
    <property type="entry name" value="metabotropic glutamate receptor 7"/>
    <property type="match status" value="1"/>
</dbReference>
<feature type="transmembrane region" description="Helical" evidence="26">
    <location>
        <begin position="1530"/>
        <end position="1551"/>
    </location>
</feature>
<keyword evidence="19" id="KW-0807">Transducer</keyword>
<dbReference type="Proteomes" id="UP000327493">
    <property type="component" value="Chromosome 4"/>
</dbReference>
<dbReference type="GO" id="GO:0005524">
    <property type="term" value="F:ATP binding"/>
    <property type="evidence" value="ECO:0007669"/>
    <property type="project" value="UniProtKB-UniRule"/>
</dbReference>
<evidence type="ECO:0000313" key="29">
    <source>
        <dbReference type="EMBL" id="KAA8593488.1"/>
    </source>
</evidence>
<dbReference type="InterPro" id="IPR000337">
    <property type="entry name" value="GPCR_3"/>
</dbReference>
<dbReference type="InterPro" id="IPR002935">
    <property type="entry name" value="SAM_O-MeTrfase"/>
</dbReference>
<comment type="catalytic activity">
    <reaction evidence="23">
        <text>a catechol + S-adenosyl-L-methionine = a guaiacol + S-adenosyl-L-homocysteine + H(+)</text>
        <dbReference type="Rhea" id="RHEA:17877"/>
        <dbReference type="ChEBI" id="CHEBI:15378"/>
        <dbReference type="ChEBI" id="CHEBI:33566"/>
        <dbReference type="ChEBI" id="CHEBI:57856"/>
        <dbReference type="ChEBI" id="CHEBI:59789"/>
        <dbReference type="ChEBI" id="CHEBI:134251"/>
        <dbReference type="EC" id="2.1.1.6"/>
    </reaction>
</comment>
<comment type="subcellular location">
    <subcellularLocation>
        <location evidence="1">Cell membrane</location>
        <topology evidence="1">Multi-pass membrane protein</topology>
    </subcellularLocation>
</comment>
<feature type="transmembrane region" description="Helical" evidence="26">
    <location>
        <begin position="1498"/>
        <end position="1518"/>
    </location>
</feature>
<dbReference type="FunFam" id="2.10.50.30:FF:000001">
    <property type="entry name" value="metabotropic glutamate receptor 1"/>
    <property type="match status" value="1"/>
</dbReference>
<comment type="caution">
    <text evidence="29">The sequence shown here is derived from an EMBL/GenBank/DDBJ whole genome shotgun (WGS) entry which is preliminary data.</text>
</comment>
<evidence type="ECO:0000256" key="16">
    <source>
        <dbReference type="ARBA" id="ARBA00023136"/>
    </source>
</evidence>
<evidence type="ECO:0000256" key="13">
    <source>
        <dbReference type="ARBA" id="ARBA00022939"/>
    </source>
</evidence>
<evidence type="ECO:0000256" key="19">
    <source>
        <dbReference type="ARBA" id="ARBA00023224"/>
    </source>
</evidence>
<evidence type="ECO:0000256" key="17">
    <source>
        <dbReference type="ARBA" id="ARBA00023170"/>
    </source>
</evidence>
<dbReference type="PRINTS" id="PR01176">
    <property type="entry name" value="GABABRECEPTR"/>
</dbReference>
<dbReference type="FunFam" id="3.40.50.150:FF:000054">
    <property type="entry name" value="Catechol O-methyltransferase"/>
    <property type="match status" value="1"/>
</dbReference>